<dbReference type="EMBL" id="ADGH01000016">
    <property type="protein sequence ID" value="EHG24030.1"/>
    <property type="molecule type" value="Genomic_DNA"/>
</dbReference>
<dbReference type="PANTHER" id="PTHR47099">
    <property type="entry name" value="METHYLCOBAMIDE:COM METHYLTRANSFERASE MTBA"/>
    <property type="match status" value="1"/>
</dbReference>
<sequence length="334" mass="37275">MALSKKELVLNAMDRKEVERVPSGFWFHFLKDETHADAFTHPELEKQLLEGEIRYIDEVQPDFVKIMTDGFFAYRNPAIQKATTAAELAKIQPLSDDDPYFVRQVAYAKELTRRYGSDIAMFYNLFCAGTILKFVRPGTISENEKFLAQLIQEDKAAVRAAFDVISADIAKLAERIIKEGGATGVYFSLQNLAGSADRALYDEVFAPGEKEILRAANHASAYNILHICGYLGHRNELDWYKDYEAKTINWAAVVEGVPLEEGKKIFPQHALLGGFGNLPNDVLCSGTRAEVEAETRRILAAAGRTGVILGADCTVPSDTDWQRFEWVRSAARGA</sequence>
<comment type="caution">
    <text evidence="2">The sequence shown here is derived from an EMBL/GenBank/DDBJ whole genome shotgun (WGS) entry which is preliminary data.</text>
</comment>
<organism evidence="2 3">
    <name type="scientific">Selenomonas noxia F0398</name>
    <dbReference type="NCBI Taxonomy" id="702437"/>
    <lineage>
        <taxon>Bacteria</taxon>
        <taxon>Bacillati</taxon>
        <taxon>Bacillota</taxon>
        <taxon>Negativicutes</taxon>
        <taxon>Selenomonadales</taxon>
        <taxon>Selenomonadaceae</taxon>
        <taxon>Selenomonas</taxon>
    </lineage>
</organism>
<gene>
    <name evidence="2" type="ORF">HMPREF9432_01704</name>
</gene>
<dbReference type="InterPro" id="IPR038071">
    <property type="entry name" value="UROD/MetE-like_sf"/>
</dbReference>
<evidence type="ECO:0000313" key="3">
    <source>
        <dbReference type="Proteomes" id="UP000003175"/>
    </source>
</evidence>
<dbReference type="PANTHER" id="PTHR47099:SF1">
    <property type="entry name" value="METHYLCOBAMIDE:COM METHYLTRANSFERASE MTBA"/>
    <property type="match status" value="1"/>
</dbReference>
<name>A0ABN0DNY5_9FIRM</name>
<evidence type="ECO:0000259" key="1">
    <source>
        <dbReference type="Pfam" id="PF01208"/>
    </source>
</evidence>
<proteinExistence type="predicted"/>
<dbReference type="Gene3D" id="3.20.20.210">
    <property type="match status" value="1"/>
</dbReference>
<dbReference type="RefSeq" id="WP_006693851.1">
    <property type="nucleotide sequence ID" value="NZ_JH376860.1"/>
</dbReference>
<dbReference type="SUPFAM" id="SSF51726">
    <property type="entry name" value="UROD/MetE-like"/>
    <property type="match status" value="1"/>
</dbReference>
<feature type="domain" description="Uroporphyrinogen decarboxylase (URO-D)" evidence="1">
    <location>
        <begin position="74"/>
        <end position="332"/>
    </location>
</feature>
<dbReference type="Proteomes" id="UP000003175">
    <property type="component" value="Unassembled WGS sequence"/>
</dbReference>
<dbReference type="Pfam" id="PF01208">
    <property type="entry name" value="URO-D"/>
    <property type="match status" value="1"/>
</dbReference>
<protein>
    <recommendedName>
        <fullName evidence="1">Uroporphyrinogen decarboxylase (URO-D) domain-containing protein</fullName>
    </recommendedName>
</protein>
<accession>A0ABN0DNY5</accession>
<dbReference type="InterPro" id="IPR000257">
    <property type="entry name" value="Uroporphyrinogen_deCOase"/>
</dbReference>
<dbReference type="GeneID" id="32474469"/>
<reference evidence="2 3" key="1">
    <citation type="submission" date="2011-08" db="EMBL/GenBank/DDBJ databases">
        <title>The Genome Sequence of Selenomonas noxia F0398.</title>
        <authorList>
            <consortium name="The Broad Institute Genome Sequencing Platform"/>
            <person name="Earl A."/>
            <person name="Ward D."/>
            <person name="Feldgarden M."/>
            <person name="Gevers D."/>
            <person name="Izard J."/>
            <person name="Ganesan A."/>
            <person name="Blanton J.M."/>
            <person name="Baranova O.V."/>
            <person name="Tanner A.C."/>
            <person name="Dewhirst F.E."/>
            <person name="Young S.K."/>
            <person name="Zeng Q."/>
            <person name="Gargeya S."/>
            <person name="Fitzgerald M."/>
            <person name="Haas B."/>
            <person name="Abouelleil A."/>
            <person name="Alvarado L."/>
            <person name="Arachchi H.M."/>
            <person name="Berlin A."/>
            <person name="Brown A."/>
            <person name="Chapman S.B."/>
            <person name="Chen Z."/>
            <person name="Dunbar C."/>
            <person name="Freedman E."/>
            <person name="Gearin G."/>
            <person name="Gellesch M."/>
            <person name="Goldberg J."/>
            <person name="Griggs A."/>
            <person name="Gujja S."/>
            <person name="Heiman D."/>
            <person name="Howarth C."/>
            <person name="Larson L."/>
            <person name="Lui A."/>
            <person name="MacDonald P.J.P."/>
            <person name="Montmayeur A."/>
            <person name="Murphy C."/>
            <person name="Neiman D."/>
            <person name="Pearson M."/>
            <person name="Priest M."/>
            <person name="Roberts A."/>
            <person name="Saif S."/>
            <person name="Shea T."/>
            <person name="Shenoy N."/>
            <person name="Sisk P."/>
            <person name="Stolte C."/>
            <person name="Sykes S."/>
            <person name="Wortman J."/>
            <person name="Nusbaum C."/>
            <person name="Birren B."/>
        </authorList>
    </citation>
    <scope>NUCLEOTIDE SEQUENCE [LARGE SCALE GENOMIC DNA]</scope>
    <source>
        <strain evidence="2 3">F0398</strain>
    </source>
</reference>
<keyword evidence="3" id="KW-1185">Reference proteome</keyword>
<dbReference type="InterPro" id="IPR052024">
    <property type="entry name" value="Methanogen_methyltrans"/>
</dbReference>
<evidence type="ECO:0000313" key="2">
    <source>
        <dbReference type="EMBL" id="EHG24030.1"/>
    </source>
</evidence>